<dbReference type="Pfam" id="PF00482">
    <property type="entry name" value="T2SSF"/>
    <property type="match status" value="1"/>
</dbReference>
<sequence>MSAHGSRTPHLRARRDPRTADPIETVLRLAVLLSGGTAPAYAWRYLAEGGDPTLSAAADAAARGADVGAVLRAAGESWSGTAAIWSVAVATGAPLSDALRSVVGALRDAVEVSADIRVALAEPVATARLLGWLPLVGIPLGGLLGFDPVGVLLRDPLGQGCLALGLGLMGAAYVWMRRLSRRAQPPPVIPGLEAELWAVALSAGVSIDRARGLIEGLGVGTMNRTAVAETLDLATRAGVPAAELLRGDAWIARYRSRTDGRVAAARLSTRLLVPLGLCTLPAFLLIAVVPAALAVLRSTALP</sequence>
<evidence type="ECO:0000256" key="1">
    <source>
        <dbReference type="ARBA" id="ARBA00004651"/>
    </source>
</evidence>
<evidence type="ECO:0000256" key="5">
    <source>
        <dbReference type="ARBA" id="ARBA00023136"/>
    </source>
</evidence>
<keyword evidence="3 6" id="KW-0812">Transmembrane</keyword>
<name>A0A1H0Q8M7_MICTS</name>
<dbReference type="RefSeq" id="WP_081349801.1">
    <property type="nucleotide sequence ID" value="NZ_FNJN01000004.1"/>
</dbReference>
<gene>
    <name evidence="8" type="ORF">SAMN04487788_2301</name>
</gene>
<comment type="subcellular location">
    <subcellularLocation>
        <location evidence="1">Cell membrane</location>
        <topology evidence="1">Multi-pass membrane protein</topology>
    </subcellularLocation>
</comment>
<evidence type="ECO:0000259" key="7">
    <source>
        <dbReference type="Pfam" id="PF00482"/>
    </source>
</evidence>
<accession>A0A1H0Q8M7</accession>
<feature type="transmembrane region" description="Helical" evidence="6">
    <location>
        <begin position="129"/>
        <end position="151"/>
    </location>
</feature>
<evidence type="ECO:0000313" key="9">
    <source>
        <dbReference type="Proteomes" id="UP000186456"/>
    </source>
</evidence>
<evidence type="ECO:0000313" key="8">
    <source>
        <dbReference type="EMBL" id="SDP13741.1"/>
    </source>
</evidence>
<evidence type="ECO:0000256" key="3">
    <source>
        <dbReference type="ARBA" id="ARBA00022692"/>
    </source>
</evidence>
<evidence type="ECO:0000256" key="6">
    <source>
        <dbReference type="SAM" id="Phobius"/>
    </source>
</evidence>
<protein>
    <submittedName>
        <fullName evidence="8">Tight adherence protein B</fullName>
    </submittedName>
</protein>
<evidence type="ECO:0000256" key="4">
    <source>
        <dbReference type="ARBA" id="ARBA00022989"/>
    </source>
</evidence>
<feature type="transmembrane region" description="Helical" evidence="6">
    <location>
        <begin position="271"/>
        <end position="296"/>
    </location>
</feature>
<proteinExistence type="predicted"/>
<dbReference type="PANTHER" id="PTHR35007:SF4">
    <property type="entry name" value="CONSERVED TRANSMEMBRANE PROTEIN-RELATED"/>
    <property type="match status" value="1"/>
</dbReference>
<keyword evidence="2" id="KW-1003">Cell membrane</keyword>
<feature type="transmembrane region" description="Helical" evidence="6">
    <location>
        <begin position="157"/>
        <end position="176"/>
    </location>
</feature>
<organism evidence="8 9">
    <name type="scientific">Microbacterium testaceum (strain StLB037)</name>
    <dbReference type="NCBI Taxonomy" id="979556"/>
    <lineage>
        <taxon>Bacteria</taxon>
        <taxon>Bacillati</taxon>
        <taxon>Actinomycetota</taxon>
        <taxon>Actinomycetes</taxon>
        <taxon>Micrococcales</taxon>
        <taxon>Microbacteriaceae</taxon>
        <taxon>Microbacterium</taxon>
    </lineage>
</organism>
<keyword evidence="5 6" id="KW-0472">Membrane</keyword>
<reference evidence="8 9" key="1">
    <citation type="submission" date="2016-10" db="EMBL/GenBank/DDBJ databases">
        <authorList>
            <person name="de Groot N.N."/>
        </authorList>
    </citation>
    <scope>NUCLEOTIDE SEQUENCE [LARGE SCALE GENOMIC DNA]</scope>
    <source>
        <strain evidence="8 9">StLB037</strain>
    </source>
</reference>
<feature type="domain" description="Type II secretion system protein GspF" evidence="7">
    <location>
        <begin position="28"/>
        <end position="135"/>
    </location>
</feature>
<dbReference type="AlphaFoldDB" id="A0A1H0Q8M7"/>
<dbReference type="InterPro" id="IPR018076">
    <property type="entry name" value="T2SS_GspF_dom"/>
</dbReference>
<evidence type="ECO:0000256" key="2">
    <source>
        <dbReference type="ARBA" id="ARBA00022475"/>
    </source>
</evidence>
<dbReference type="GO" id="GO:0005886">
    <property type="term" value="C:plasma membrane"/>
    <property type="evidence" value="ECO:0007669"/>
    <property type="project" value="UniProtKB-SubCell"/>
</dbReference>
<dbReference type="PANTHER" id="PTHR35007">
    <property type="entry name" value="INTEGRAL MEMBRANE PROTEIN-RELATED"/>
    <property type="match status" value="1"/>
</dbReference>
<dbReference type="EMBL" id="FNJN01000004">
    <property type="protein sequence ID" value="SDP13741.1"/>
    <property type="molecule type" value="Genomic_DNA"/>
</dbReference>
<keyword evidence="4 6" id="KW-1133">Transmembrane helix</keyword>
<dbReference type="Proteomes" id="UP000186456">
    <property type="component" value="Unassembled WGS sequence"/>
</dbReference>